<gene>
    <name evidence="1" type="ORF">S03H2_03021</name>
</gene>
<dbReference type="AlphaFoldDB" id="X1E884"/>
<comment type="caution">
    <text evidence="1">The sequence shown here is derived from an EMBL/GenBank/DDBJ whole genome shotgun (WGS) entry which is preliminary data.</text>
</comment>
<dbReference type="EMBL" id="BARU01001073">
    <property type="protein sequence ID" value="GAH28807.1"/>
    <property type="molecule type" value="Genomic_DNA"/>
</dbReference>
<feature type="non-terminal residue" evidence="1">
    <location>
        <position position="30"/>
    </location>
</feature>
<accession>X1E884</accession>
<sequence>MKYIEEAVKQAEKSRCERARCGCVIIKDEK</sequence>
<reference evidence="1" key="1">
    <citation type="journal article" date="2014" name="Front. Microbiol.">
        <title>High frequency of phylogenetically diverse reductive dehalogenase-homologous genes in deep subseafloor sedimentary metagenomes.</title>
        <authorList>
            <person name="Kawai M."/>
            <person name="Futagami T."/>
            <person name="Toyoda A."/>
            <person name="Takaki Y."/>
            <person name="Nishi S."/>
            <person name="Hori S."/>
            <person name="Arai W."/>
            <person name="Tsubouchi T."/>
            <person name="Morono Y."/>
            <person name="Uchiyama I."/>
            <person name="Ito T."/>
            <person name="Fujiyama A."/>
            <person name="Inagaki F."/>
            <person name="Takami H."/>
        </authorList>
    </citation>
    <scope>NUCLEOTIDE SEQUENCE</scope>
    <source>
        <strain evidence="1">Expedition CK06-06</strain>
    </source>
</reference>
<proteinExistence type="predicted"/>
<organism evidence="1">
    <name type="scientific">marine sediment metagenome</name>
    <dbReference type="NCBI Taxonomy" id="412755"/>
    <lineage>
        <taxon>unclassified sequences</taxon>
        <taxon>metagenomes</taxon>
        <taxon>ecological metagenomes</taxon>
    </lineage>
</organism>
<name>X1E884_9ZZZZ</name>
<protein>
    <submittedName>
        <fullName evidence="1">Uncharacterized protein</fullName>
    </submittedName>
</protein>
<evidence type="ECO:0000313" key="1">
    <source>
        <dbReference type="EMBL" id="GAH28807.1"/>
    </source>
</evidence>